<name>A0A9R1VBF9_LACSA</name>
<dbReference type="PROSITE" id="PS50994">
    <property type="entry name" value="INTEGRASE"/>
    <property type="match status" value="1"/>
</dbReference>
<evidence type="ECO:0000256" key="6">
    <source>
        <dbReference type="ARBA" id="ARBA00022918"/>
    </source>
</evidence>
<dbReference type="SUPFAM" id="SSF56672">
    <property type="entry name" value="DNA/RNA polymerases"/>
    <property type="match status" value="1"/>
</dbReference>
<accession>A0A9R1VBF9</accession>
<dbReference type="GO" id="GO:0003964">
    <property type="term" value="F:RNA-directed DNA polymerase activity"/>
    <property type="evidence" value="ECO:0007669"/>
    <property type="project" value="UniProtKB-KW"/>
</dbReference>
<protein>
    <recommendedName>
        <fullName evidence="7">Integrase catalytic domain-containing protein</fullName>
    </recommendedName>
</protein>
<feature type="domain" description="Integrase catalytic" evidence="7">
    <location>
        <begin position="202"/>
        <end position="295"/>
    </location>
</feature>
<dbReference type="AlphaFoldDB" id="A0A9R1VBF9"/>
<keyword evidence="3" id="KW-0540">Nuclease</keyword>
<dbReference type="CDD" id="cd09274">
    <property type="entry name" value="RNase_HI_RT_Ty3"/>
    <property type="match status" value="1"/>
</dbReference>
<dbReference type="GO" id="GO:0004519">
    <property type="term" value="F:endonuclease activity"/>
    <property type="evidence" value="ECO:0007669"/>
    <property type="project" value="UniProtKB-KW"/>
</dbReference>
<sequence>MCDESNYSLGFVLGQENGRASYVIYYASRTLDNSQSNYSTTEKELLDIVFSLEKFRQYLLGTKVIVYLYNTTLKYMMTKKDVKPLIKWILLLQEFDKSGYKNLVVDHLIRVISNETPLPLEDEFPNEHLFFLIQYIPLYANIINFLVTKRYPDTFTRAQKDKLKSNAKYYVWDEPYFCKHYPDQIIRRYCQRTGNTSQKNQMPQNPIFVCEVFEVWGIDFMVPFPGPFGNVYILLAIDYCSKWVEDKATRSYDPKTVIEFLRSNIFVRFGVPRALIGDRGTQFCNKMCNAMILRY</sequence>
<dbReference type="Proteomes" id="UP000235145">
    <property type="component" value="Unassembled WGS sequence"/>
</dbReference>
<dbReference type="InterPro" id="IPR043502">
    <property type="entry name" value="DNA/RNA_pol_sf"/>
</dbReference>
<evidence type="ECO:0000256" key="3">
    <source>
        <dbReference type="ARBA" id="ARBA00022722"/>
    </source>
</evidence>
<dbReference type="GO" id="GO:0016787">
    <property type="term" value="F:hydrolase activity"/>
    <property type="evidence" value="ECO:0007669"/>
    <property type="project" value="UniProtKB-KW"/>
</dbReference>
<dbReference type="Gene3D" id="3.30.420.10">
    <property type="entry name" value="Ribonuclease H-like superfamily/Ribonuclease H"/>
    <property type="match status" value="1"/>
</dbReference>
<evidence type="ECO:0000256" key="4">
    <source>
        <dbReference type="ARBA" id="ARBA00022759"/>
    </source>
</evidence>
<dbReference type="InterPro" id="IPR036397">
    <property type="entry name" value="RNaseH_sf"/>
</dbReference>
<dbReference type="InterPro" id="IPR001584">
    <property type="entry name" value="Integrase_cat-core"/>
</dbReference>
<keyword evidence="1" id="KW-0808">Transferase</keyword>
<gene>
    <name evidence="8" type="ORF">LSAT_V11C600311370</name>
</gene>
<keyword evidence="5" id="KW-0378">Hydrolase</keyword>
<evidence type="ECO:0000256" key="1">
    <source>
        <dbReference type="ARBA" id="ARBA00022679"/>
    </source>
</evidence>
<dbReference type="GO" id="GO:0003676">
    <property type="term" value="F:nucleic acid binding"/>
    <property type="evidence" value="ECO:0007669"/>
    <property type="project" value="InterPro"/>
</dbReference>
<dbReference type="PANTHER" id="PTHR34072">
    <property type="entry name" value="ENZYMATIC POLYPROTEIN-RELATED"/>
    <property type="match status" value="1"/>
</dbReference>
<keyword evidence="6" id="KW-0695">RNA-directed DNA polymerase</keyword>
<keyword evidence="9" id="KW-1185">Reference proteome</keyword>
<organism evidence="8 9">
    <name type="scientific">Lactuca sativa</name>
    <name type="common">Garden lettuce</name>
    <dbReference type="NCBI Taxonomy" id="4236"/>
    <lineage>
        <taxon>Eukaryota</taxon>
        <taxon>Viridiplantae</taxon>
        <taxon>Streptophyta</taxon>
        <taxon>Embryophyta</taxon>
        <taxon>Tracheophyta</taxon>
        <taxon>Spermatophyta</taxon>
        <taxon>Magnoliopsida</taxon>
        <taxon>eudicotyledons</taxon>
        <taxon>Gunneridae</taxon>
        <taxon>Pentapetalae</taxon>
        <taxon>asterids</taxon>
        <taxon>campanulids</taxon>
        <taxon>Asterales</taxon>
        <taxon>Asteraceae</taxon>
        <taxon>Cichorioideae</taxon>
        <taxon>Cichorieae</taxon>
        <taxon>Lactucinae</taxon>
        <taxon>Lactuca</taxon>
    </lineage>
</organism>
<proteinExistence type="predicted"/>
<dbReference type="Gene3D" id="3.10.20.370">
    <property type="match status" value="1"/>
</dbReference>
<evidence type="ECO:0000313" key="8">
    <source>
        <dbReference type="EMBL" id="KAJ0201728.1"/>
    </source>
</evidence>
<dbReference type="EMBL" id="NBSK02000006">
    <property type="protein sequence ID" value="KAJ0201728.1"/>
    <property type="molecule type" value="Genomic_DNA"/>
</dbReference>
<evidence type="ECO:0000313" key="9">
    <source>
        <dbReference type="Proteomes" id="UP000235145"/>
    </source>
</evidence>
<dbReference type="Pfam" id="PF17917">
    <property type="entry name" value="RT_RNaseH"/>
    <property type="match status" value="1"/>
</dbReference>
<evidence type="ECO:0000256" key="5">
    <source>
        <dbReference type="ARBA" id="ARBA00022801"/>
    </source>
</evidence>
<dbReference type="InterPro" id="IPR012337">
    <property type="entry name" value="RNaseH-like_sf"/>
</dbReference>
<dbReference type="Pfam" id="PF00665">
    <property type="entry name" value="rve"/>
    <property type="match status" value="1"/>
</dbReference>
<comment type="caution">
    <text evidence="8">The sequence shown here is derived from an EMBL/GenBank/DDBJ whole genome shotgun (WGS) entry which is preliminary data.</text>
</comment>
<keyword evidence="2" id="KW-0548">Nucleotidyltransferase</keyword>
<reference evidence="8 9" key="1">
    <citation type="journal article" date="2017" name="Nat. Commun.">
        <title>Genome assembly with in vitro proximity ligation data and whole-genome triplication in lettuce.</title>
        <authorList>
            <person name="Reyes-Chin-Wo S."/>
            <person name="Wang Z."/>
            <person name="Yang X."/>
            <person name="Kozik A."/>
            <person name="Arikit S."/>
            <person name="Song C."/>
            <person name="Xia L."/>
            <person name="Froenicke L."/>
            <person name="Lavelle D.O."/>
            <person name="Truco M.J."/>
            <person name="Xia R."/>
            <person name="Zhu S."/>
            <person name="Xu C."/>
            <person name="Xu H."/>
            <person name="Xu X."/>
            <person name="Cox K."/>
            <person name="Korf I."/>
            <person name="Meyers B.C."/>
            <person name="Michelmore R.W."/>
        </authorList>
    </citation>
    <scope>NUCLEOTIDE SEQUENCE [LARGE SCALE GENOMIC DNA]</scope>
    <source>
        <strain evidence="9">cv. Salinas</strain>
        <tissue evidence="8">Seedlings</tissue>
    </source>
</reference>
<dbReference type="SUPFAM" id="SSF53098">
    <property type="entry name" value="Ribonuclease H-like"/>
    <property type="match status" value="1"/>
</dbReference>
<dbReference type="PANTHER" id="PTHR34072:SF57">
    <property type="entry name" value="RNA-DIRECTED DNA POLYMERASE"/>
    <property type="match status" value="1"/>
</dbReference>
<evidence type="ECO:0000259" key="7">
    <source>
        <dbReference type="PROSITE" id="PS50994"/>
    </source>
</evidence>
<keyword evidence="4" id="KW-0255">Endonuclease</keyword>
<evidence type="ECO:0000256" key="2">
    <source>
        <dbReference type="ARBA" id="ARBA00022695"/>
    </source>
</evidence>
<dbReference type="InterPro" id="IPR041373">
    <property type="entry name" value="RT_RNaseH"/>
</dbReference>
<dbReference type="GO" id="GO:0015074">
    <property type="term" value="P:DNA integration"/>
    <property type="evidence" value="ECO:0007669"/>
    <property type="project" value="InterPro"/>
</dbReference>